<keyword evidence="4" id="KW-0460">Magnesium</keyword>
<dbReference type="RefSeq" id="WP_080023998.1">
    <property type="nucleotide sequence ID" value="NZ_LTAY01000081.1"/>
</dbReference>
<evidence type="ECO:0000313" key="6">
    <source>
        <dbReference type="Proteomes" id="UP000191448"/>
    </source>
</evidence>
<dbReference type="GO" id="GO:0046872">
    <property type="term" value="F:metal ion binding"/>
    <property type="evidence" value="ECO:0007669"/>
    <property type="project" value="UniProtKB-KW"/>
</dbReference>
<evidence type="ECO:0000256" key="1">
    <source>
        <dbReference type="ARBA" id="ARBA00001946"/>
    </source>
</evidence>
<dbReference type="Pfam" id="PF00702">
    <property type="entry name" value="Hydrolase"/>
    <property type="match status" value="1"/>
</dbReference>
<dbReference type="AlphaFoldDB" id="A0A1V4ST23"/>
<gene>
    <name evidence="5" type="primary">yjjG</name>
    <name evidence="5" type="ORF">CLTHE_28160</name>
</gene>
<dbReference type="PANTHER" id="PTHR46470:SF2">
    <property type="entry name" value="GLYCERALDEHYDE 3-PHOSPHATE PHOSPHATASE"/>
    <property type="match status" value="1"/>
</dbReference>
<reference evidence="5 6" key="1">
    <citation type="submission" date="2016-02" db="EMBL/GenBank/DDBJ databases">
        <title>Genome sequence of Clostridium thermobutyricum DSM 4928.</title>
        <authorList>
            <person name="Poehlein A."/>
            <person name="Daniel R."/>
        </authorList>
    </citation>
    <scope>NUCLEOTIDE SEQUENCE [LARGE SCALE GENOMIC DNA]</scope>
    <source>
        <strain evidence="5 6">DSM 4928</strain>
    </source>
</reference>
<dbReference type="EC" id="3.1.3.5" evidence="5"/>
<proteinExistence type="predicted"/>
<dbReference type="OrthoDB" id="264363at2"/>
<dbReference type="SFLD" id="SFLDG01129">
    <property type="entry name" value="C1.5:_HAD__Beta-PGM__Phosphata"/>
    <property type="match status" value="1"/>
</dbReference>
<evidence type="ECO:0000256" key="3">
    <source>
        <dbReference type="ARBA" id="ARBA00022801"/>
    </source>
</evidence>
<organism evidence="5 6">
    <name type="scientific">Clostridium thermobutyricum DSM 4928</name>
    <dbReference type="NCBI Taxonomy" id="1121339"/>
    <lineage>
        <taxon>Bacteria</taxon>
        <taxon>Bacillati</taxon>
        <taxon>Bacillota</taxon>
        <taxon>Clostridia</taxon>
        <taxon>Eubacteriales</taxon>
        <taxon>Clostridiaceae</taxon>
        <taxon>Clostridium</taxon>
    </lineage>
</organism>
<keyword evidence="3 5" id="KW-0378">Hydrolase</keyword>
<dbReference type="InterPro" id="IPR023214">
    <property type="entry name" value="HAD_sf"/>
</dbReference>
<dbReference type="GO" id="GO:0044281">
    <property type="term" value="P:small molecule metabolic process"/>
    <property type="evidence" value="ECO:0007669"/>
    <property type="project" value="UniProtKB-ARBA"/>
</dbReference>
<dbReference type="Proteomes" id="UP000191448">
    <property type="component" value="Unassembled WGS sequence"/>
</dbReference>
<comment type="caution">
    <text evidence="5">The sequence shown here is derived from an EMBL/GenBank/DDBJ whole genome shotgun (WGS) entry which is preliminary data.</text>
</comment>
<evidence type="ECO:0000313" key="5">
    <source>
        <dbReference type="EMBL" id="OPX46595.1"/>
    </source>
</evidence>
<dbReference type="PANTHER" id="PTHR46470">
    <property type="entry name" value="N-ACYLNEURAMINATE-9-PHOSPHATASE"/>
    <property type="match status" value="1"/>
</dbReference>
<dbReference type="NCBIfam" id="TIGR01549">
    <property type="entry name" value="HAD-SF-IA-v1"/>
    <property type="match status" value="1"/>
</dbReference>
<dbReference type="SUPFAM" id="SSF56784">
    <property type="entry name" value="HAD-like"/>
    <property type="match status" value="1"/>
</dbReference>
<dbReference type="GO" id="GO:0008253">
    <property type="term" value="F:5'-nucleotidase activity"/>
    <property type="evidence" value="ECO:0007669"/>
    <property type="project" value="UniProtKB-EC"/>
</dbReference>
<dbReference type="InterPro" id="IPR051400">
    <property type="entry name" value="HAD-like_hydrolase"/>
</dbReference>
<dbReference type="Gene3D" id="1.10.150.520">
    <property type="match status" value="1"/>
</dbReference>
<dbReference type="Gene3D" id="3.40.50.1000">
    <property type="entry name" value="HAD superfamily/HAD-like"/>
    <property type="match status" value="1"/>
</dbReference>
<dbReference type="InterPro" id="IPR006439">
    <property type="entry name" value="HAD-SF_hydro_IA"/>
</dbReference>
<accession>A0A1V4ST23</accession>
<comment type="cofactor">
    <cofactor evidence="1">
        <name>Mg(2+)</name>
        <dbReference type="ChEBI" id="CHEBI:18420"/>
    </cofactor>
</comment>
<evidence type="ECO:0000256" key="4">
    <source>
        <dbReference type="ARBA" id="ARBA00022842"/>
    </source>
</evidence>
<dbReference type="InterPro" id="IPR036412">
    <property type="entry name" value="HAD-like_sf"/>
</dbReference>
<sequence>MYNNYIFDLYGTLVDINTDEDSPMLWDKLSMFYSFKGAKYSKEELKKSYKNKVKKELSLIKNTNFPDFPLDKVFLSLYEEKGVKVSKDIVLDTAHMFRILSIKYLRLYDGVIEFLEELKRKNKKIYLLSNAQSLFTAYEMKVLDIEKYFDGIIFSADLGICKPDGQFYNAILHKFNLDKKNSIMIGNDFLCDIEGAFNCGLDSLYIHSNLSPDVNSELKSTYSILDGDFRKVSSMILK</sequence>
<dbReference type="PRINTS" id="PR00413">
    <property type="entry name" value="HADHALOGNASE"/>
</dbReference>
<name>A0A1V4ST23_9CLOT</name>
<dbReference type="NCBIfam" id="TIGR01509">
    <property type="entry name" value="HAD-SF-IA-v3"/>
    <property type="match status" value="1"/>
</dbReference>
<keyword evidence="2" id="KW-0479">Metal-binding</keyword>
<protein>
    <submittedName>
        <fullName evidence="5">Pyrimidine 5'-nucleotidase YjjG</fullName>
        <ecNumber evidence="5">3.1.3.5</ecNumber>
    </submittedName>
</protein>
<dbReference type="EMBL" id="LTAY01000081">
    <property type="protein sequence ID" value="OPX46595.1"/>
    <property type="molecule type" value="Genomic_DNA"/>
</dbReference>
<evidence type="ECO:0000256" key="2">
    <source>
        <dbReference type="ARBA" id="ARBA00022723"/>
    </source>
</evidence>
<dbReference type="SFLD" id="SFLDS00003">
    <property type="entry name" value="Haloacid_Dehalogenase"/>
    <property type="match status" value="1"/>
</dbReference>